<dbReference type="PANTHER" id="PTHR11927:SF9">
    <property type="entry name" value="L-FUCOSYLTRANSFERASE"/>
    <property type="match status" value="1"/>
</dbReference>
<evidence type="ECO:0000313" key="4">
    <source>
        <dbReference type="EnsemblMetazoa" id="G1189.1:cds"/>
    </source>
</evidence>
<keyword evidence="3" id="KW-0333">Golgi apparatus</keyword>
<dbReference type="EC" id="2.4.1.-" evidence="3"/>
<dbReference type="GO" id="GO:0032580">
    <property type="term" value="C:Golgi cisterna membrane"/>
    <property type="evidence" value="ECO:0007669"/>
    <property type="project" value="UniProtKB-SubCell"/>
</dbReference>
<dbReference type="InterPro" id="IPR002516">
    <property type="entry name" value="Glyco_trans_11"/>
</dbReference>
<evidence type="ECO:0000256" key="1">
    <source>
        <dbReference type="ARBA" id="ARBA00022676"/>
    </source>
</evidence>
<dbReference type="Pfam" id="PF01531">
    <property type="entry name" value="Glyco_transf_11"/>
    <property type="match status" value="1"/>
</dbReference>
<dbReference type="GO" id="GO:0008107">
    <property type="term" value="F:galactoside 2-alpha-L-fucosyltransferase activity"/>
    <property type="evidence" value="ECO:0007669"/>
    <property type="project" value="InterPro"/>
</dbReference>
<sequence>MKTKRYFRTRIIALFGVGLTVIIIMWKNVSNSKNQFDVFQKRETNLTVVGQTFGIQRFEDIACVKFQGRLGNLMMEYVFLYVIAKMKHLYPVVPENSELFQIFNIEKTTLTAIGKSADSCAKLPVYKERWGLSYDEKLHAIPPYKGVQFDGYFQSWKYWIKYENEIRKLLRFKNPITQKAFTQMRDIIDKMKFEVNKESVIVSIHIRRGDYATEGHYKYGKLTPNETYYANAMQYFKTRHNNILFVVGSNDIDWSKKALAREKNVYYSTGNSPAEDIALLSLANHTIMSVGTFGWWIGWMAQGTSIFYKNIFRPQSDFAKEFRNNSIDDFVYPGWIPME</sequence>
<evidence type="ECO:0000256" key="3">
    <source>
        <dbReference type="RuleBase" id="RU363129"/>
    </source>
</evidence>
<dbReference type="Proteomes" id="UP000005408">
    <property type="component" value="Unassembled WGS sequence"/>
</dbReference>
<accession>A0A8W8I098</accession>
<feature type="transmembrane region" description="Helical" evidence="3">
    <location>
        <begin position="7"/>
        <end position="26"/>
    </location>
</feature>
<dbReference type="OrthoDB" id="3226at2759"/>
<dbReference type="GO" id="GO:0005975">
    <property type="term" value="P:carbohydrate metabolic process"/>
    <property type="evidence" value="ECO:0007669"/>
    <property type="project" value="InterPro"/>
</dbReference>
<evidence type="ECO:0000313" key="5">
    <source>
        <dbReference type="Proteomes" id="UP000005408"/>
    </source>
</evidence>
<organism evidence="4 5">
    <name type="scientific">Magallana gigas</name>
    <name type="common">Pacific oyster</name>
    <name type="synonym">Crassostrea gigas</name>
    <dbReference type="NCBI Taxonomy" id="29159"/>
    <lineage>
        <taxon>Eukaryota</taxon>
        <taxon>Metazoa</taxon>
        <taxon>Spiralia</taxon>
        <taxon>Lophotrochozoa</taxon>
        <taxon>Mollusca</taxon>
        <taxon>Bivalvia</taxon>
        <taxon>Autobranchia</taxon>
        <taxon>Pteriomorphia</taxon>
        <taxon>Ostreida</taxon>
        <taxon>Ostreoidea</taxon>
        <taxon>Ostreidae</taxon>
        <taxon>Magallana</taxon>
    </lineage>
</organism>
<keyword evidence="2 3" id="KW-0808">Transferase</keyword>
<protein>
    <recommendedName>
        <fullName evidence="3">L-Fucosyltransferase</fullName>
        <ecNumber evidence="3">2.4.1.-</ecNumber>
    </recommendedName>
</protein>
<evidence type="ECO:0000256" key="2">
    <source>
        <dbReference type="ARBA" id="ARBA00022679"/>
    </source>
</evidence>
<keyword evidence="1 3" id="KW-0328">Glycosyltransferase</keyword>
<dbReference type="EnsemblMetazoa" id="G1189.1">
    <property type="protein sequence ID" value="G1189.1:cds"/>
    <property type="gene ID" value="G1189"/>
</dbReference>
<dbReference type="OMA" id="EREKFIC"/>
<comment type="subcellular location">
    <subcellularLocation>
        <location evidence="3">Golgi apparatus</location>
        <location evidence="3">Golgi stack membrane</location>
        <topology evidence="3">Single-pass type II membrane protein</topology>
    </subcellularLocation>
</comment>
<comment type="similarity">
    <text evidence="3">Belongs to the glycosyltransferase 11 family.</text>
</comment>
<keyword evidence="3" id="KW-0735">Signal-anchor</keyword>
<keyword evidence="3" id="KW-0812">Transmembrane</keyword>
<dbReference type="AlphaFoldDB" id="A0A8W8I098"/>
<dbReference type="CDD" id="cd11301">
    <property type="entry name" value="Fut1_Fut2_like"/>
    <property type="match status" value="1"/>
</dbReference>
<keyword evidence="3" id="KW-0472">Membrane</keyword>
<comment type="pathway">
    <text evidence="3">Protein modification; protein glycosylation.</text>
</comment>
<keyword evidence="3" id="KW-1133">Transmembrane helix</keyword>
<keyword evidence="3" id="KW-0325">Glycoprotein</keyword>
<keyword evidence="5" id="KW-1185">Reference proteome</keyword>
<proteinExistence type="inferred from homology"/>
<dbReference type="PANTHER" id="PTHR11927">
    <property type="entry name" value="GALACTOSIDE 2-L-FUCOSYLTRANSFERASE"/>
    <property type="match status" value="1"/>
</dbReference>
<name>A0A8W8I098_MAGGI</name>
<reference evidence="4" key="1">
    <citation type="submission" date="2022-08" db="UniProtKB">
        <authorList>
            <consortium name="EnsemblMetazoa"/>
        </authorList>
    </citation>
    <scope>IDENTIFICATION</scope>
    <source>
        <strain evidence="4">05x7-T-G4-1.051#20</strain>
    </source>
</reference>